<proteinExistence type="predicted"/>
<dbReference type="AlphaFoldDB" id="A0ABD6B0Y8"/>
<evidence type="ECO:0000313" key="3">
    <source>
        <dbReference type="Proteomes" id="UP001597187"/>
    </source>
</evidence>
<dbReference type="Pfam" id="PF00582">
    <property type="entry name" value="Usp"/>
    <property type="match status" value="1"/>
</dbReference>
<dbReference type="InterPro" id="IPR014729">
    <property type="entry name" value="Rossmann-like_a/b/a_fold"/>
</dbReference>
<dbReference type="SUPFAM" id="SSF52402">
    <property type="entry name" value="Adenine nucleotide alpha hydrolases-like"/>
    <property type="match status" value="1"/>
</dbReference>
<reference evidence="2 3" key="1">
    <citation type="journal article" date="2019" name="Int. J. Syst. Evol. Microbiol.">
        <title>The Global Catalogue of Microorganisms (GCM) 10K type strain sequencing project: providing services to taxonomists for standard genome sequencing and annotation.</title>
        <authorList>
            <consortium name="The Broad Institute Genomics Platform"/>
            <consortium name="The Broad Institute Genome Sequencing Center for Infectious Disease"/>
            <person name="Wu L."/>
            <person name="Ma J."/>
        </authorList>
    </citation>
    <scope>NUCLEOTIDE SEQUENCE [LARGE SCALE GENOMIC DNA]</scope>
    <source>
        <strain evidence="2 3">CGMCC 1.12563</strain>
    </source>
</reference>
<keyword evidence="3" id="KW-1185">Reference proteome</keyword>
<evidence type="ECO:0000259" key="1">
    <source>
        <dbReference type="Pfam" id="PF00582"/>
    </source>
</evidence>
<sequence>MSRTASDGDPSAWGVDRANALVSVEGAAADRELVRAAGRYVAWTGGRLTVLNVMPSGAFADRRHARERLAGFGRFTLAQAETERRCSAEYVAREALEGVPVEYDCVGVVGREPDRILVEASERACGHVFLSDRRRSSLGAVGARDVVDEVVEAFEGTVTVLRDLPDSESRQVELV</sequence>
<dbReference type="InterPro" id="IPR006016">
    <property type="entry name" value="UspA"/>
</dbReference>
<dbReference type="RefSeq" id="WP_250875161.1">
    <property type="nucleotide sequence ID" value="NZ_JALXFV010000008.1"/>
</dbReference>
<feature type="domain" description="UspA" evidence="1">
    <location>
        <begin position="20"/>
        <end position="162"/>
    </location>
</feature>
<dbReference type="Proteomes" id="UP001597187">
    <property type="component" value="Unassembled WGS sequence"/>
</dbReference>
<name>A0ABD6B0Y8_9EURY</name>
<accession>A0ABD6B0Y8</accession>
<dbReference type="EMBL" id="JBHUDC010000008">
    <property type="protein sequence ID" value="MFD1515238.1"/>
    <property type="molecule type" value="Genomic_DNA"/>
</dbReference>
<organism evidence="2 3">
    <name type="scientific">Halomarina rubra</name>
    <dbReference type="NCBI Taxonomy" id="2071873"/>
    <lineage>
        <taxon>Archaea</taxon>
        <taxon>Methanobacteriati</taxon>
        <taxon>Methanobacteriota</taxon>
        <taxon>Stenosarchaea group</taxon>
        <taxon>Halobacteria</taxon>
        <taxon>Halobacteriales</taxon>
        <taxon>Natronomonadaceae</taxon>
        <taxon>Halomarina</taxon>
    </lineage>
</organism>
<dbReference type="Gene3D" id="3.40.50.620">
    <property type="entry name" value="HUPs"/>
    <property type="match status" value="1"/>
</dbReference>
<protein>
    <submittedName>
        <fullName evidence="2">Universal stress protein</fullName>
    </submittedName>
</protein>
<evidence type="ECO:0000313" key="2">
    <source>
        <dbReference type="EMBL" id="MFD1515238.1"/>
    </source>
</evidence>
<comment type="caution">
    <text evidence="2">The sequence shown here is derived from an EMBL/GenBank/DDBJ whole genome shotgun (WGS) entry which is preliminary data.</text>
</comment>
<gene>
    <name evidence="2" type="ORF">ACFSBT_18310</name>
</gene>